<evidence type="ECO:0000313" key="1">
    <source>
        <dbReference type="EMBL" id="KAK0166589.1"/>
    </source>
</evidence>
<reference evidence="1" key="2">
    <citation type="submission" date="2023-03" db="EMBL/GenBank/DDBJ databases">
        <authorList>
            <person name="Inwood S.N."/>
            <person name="Skelly J.G."/>
            <person name="Guhlin J."/>
            <person name="Harrop T.W.R."/>
            <person name="Goldson S.G."/>
            <person name="Dearden P.K."/>
        </authorList>
    </citation>
    <scope>NUCLEOTIDE SEQUENCE</scope>
    <source>
        <strain evidence="1">Lincoln</strain>
        <tissue evidence="1">Whole body</tissue>
    </source>
</reference>
<organism evidence="1 2">
    <name type="scientific">Microctonus hyperodae</name>
    <name type="common">Parasitoid wasp</name>
    <dbReference type="NCBI Taxonomy" id="165561"/>
    <lineage>
        <taxon>Eukaryota</taxon>
        <taxon>Metazoa</taxon>
        <taxon>Ecdysozoa</taxon>
        <taxon>Arthropoda</taxon>
        <taxon>Hexapoda</taxon>
        <taxon>Insecta</taxon>
        <taxon>Pterygota</taxon>
        <taxon>Neoptera</taxon>
        <taxon>Endopterygota</taxon>
        <taxon>Hymenoptera</taxon>
        <taxon>Apocrita</taxon>
        <taxon>Ichneumonoidea</taxon>
        <taxon>Braconidae</taxon>
        <taxon>Euphorinae</taxon>
        <taxon>Microctonus</taxon>
    </lineage>
</organism>
<keyword evidence="2" id="KW-1185">Reference proteome</keyword>
<comment type="caution">
    <text evidence="1">The sequence shown here is derived from an EMBL/GenBank/DDBJ whole genome shotgun (WGS) entry which is preliminary data.</text>
</comment>
<protein>
    <recommendedName>
        <fullName evidence="3">DUF4806 domain-containing protein</fullName>
    </recommendedName>
</protein>
<dbReference type="Proteomes" id="UP001168972">
    <property type="component" value="Unassembled WGS sequence"/>
</dbReference>
<reference evidence="1" key="1">
    <citation type="journal article" date="2023" name="bioRxiv">
        <title>Scaffold-level genome assemblies of two parasitoid biocontrol wasps reveal the parthenogenesis mechanism and an associated novel virus.</title>
        <authorList>
            <person name="Inwood S."/>
            <person name="Skelly J."/>
            <person name="Guhlin J."/>
            <person name="Harrop T."/>
            <person name="Goldson S."/>
            <person name="Dearden P."/>
        </authorList>
    </citation>
    <scope>NUCLEOTIDE SEQUENCE</scope>
    <source>
        <strain evidence="1">Lincoln</strain>
        <tissue evidence="1">Whole body</tissue>
    </source>
</reference>
<gene>
    <name evidence="1" type="ORF">PV327_004082</name>
</gene>
<evidence type="ECO:0008006" key="3">
    <source>
        <dbReference type="Google" id="ProtNLM"/>
    </source>
</evidence>
<proteinExistence type="predicted"/>
<name>A0AA39FBN5_MICHY</name>
<evidence type="ECO:0000313" key="2">
    <source>
        <dbReference type="Proteomes" id="UP001168972"/>
    </source>
</evidence>
<dbReference type="EMBL" id="JAQQBR010001832">
    <property type="protein sequence ID" value="KAK0166589.1"/>
    <property type="molecule type" value="Genomic_DNA"/>
</dbReference>
<accession>A0AA39FBN5</accession>
<sequence length="276" mass="31794">MSTRTCLKNDGLLKISDTSIESNNTTSTINQQKNIHDLSSSDEQDGNSFINEIYTESNIEKAETMNSVSEIAHVTTKITTTNTEIEKNHICCEETSELVLKEFRKLSQQLGTLHGLVTEMRNGLQQIKNNKFCARSVPKEKVHNIQVPFTTLNEFEIFSDALKDNLSLKTELEDMIWSLIDGTNKLSKSLTNILMKFFKAEVLNQFTAIKKLVKKKFSNKLISVFAYMKLYWKNTKIKTHLKQNYIIKLLAECSTTLKIGRMVEKLSNRRIKFFKY</sequence>
<dbReference type="AlphaFoldDB" id="A0AA39FBN5"/>